<evidence type="ECO:0000313" key="1">
    <source>
        <dbReference type="EMBL" id="AGU76683.1"/>
    </source>
</evidence>
<reference evidence="1 2" key="1">
    <citation type="journal article" date="2013" name="BMC Genomics">
        <title>Phylogenetic relationship and virulence inference of Streptococcus Anginosus Group: curated annotation and whole-genome comparative analysis support distinct species designation.</title>
        <authorList>
            <person name="Olson A.B."/>
            <person name="Kent H."/>
            <person name="Sibley C.D."/>
            <person name="Grinwis M.E."/>
            <person name="Mabon P."/>
            <person name="Ouellette C."/>
            <person name="Tyson S."/>
            <person name="Graham M."/>
            <person name="Tyler S.D."/>
            <person name="Van Domselaar G."/>
            <person name="Surette M.G."/>
            <person name="Corbett C.R."/>
        </authorList>
    </citation>
    <scope>NUCLEOTIDE SEQUENCE [LARGE SCALE GENOMIC DNA]</scope>
    <source>
        <strain evidence="1 2">B196</strain>
    </source>
</reference>
<name>T1ZFG0_STRIT</name>
<dbReference type="KEGG" id="sib:SIR_1323"/>
<organism evidence="1 2">
    <name type="scientific">Streptococcus intermedius B196</name>
    <dbReference type="NCBI Taxonomy" id="862967"/>
    <lineage>
        <taxon>Bacteria</taxon>
        <taxon>Bacillati</taxon>
        <taxon>Bacillota</taxon>
        <taxon>Bacilli</taxon>
        <taxon>Lactobacillales</taxon>
        <taxon>Streptococcaceae</taxon>
        <taxon>Streptococcus</taxon>
        <taxon>Streptococcus anginosus group</taxon>
    </lineage>
</organism>
<dbReference type="HOGENOM" id="CLU_3267506_0_0_9"/>
<dbReference type="eggNOG" id="ENOG502ZVSV">
    <property type="taxonomic scope" value="Bacteria"/>
</dbReference>
<dbReference type="EMBL" id="CP003857">
    <property type="protein sequence ID" value="AGU76683.1"/>
    <property type="molecule type" value="Genomic_DNA"/>
</dbReference>
<dbReference type="AlphaFoldDB" id="T1ZFG0"/>
<dbReference type="Proteomes" id="UP000016233">
    <property type="component" value="Chromosome"/>
</dbReference>
<sequence>MLTVQHPKEVAILCPILRDNTLCFVLCLSEAIRQDKIYDNI</sequence>
<proteinExistence type="predicted"/>
<evidence type="ECO:0000313" key="2">
    <source>
        <dbReference type="Proteomes" id="UP000016233"/>
    </source>
</evidence>
<gene>
    <name evidence="1" type="ORF">SIR_1323</name>
</gene>
<keyword evidence="2" id="KW-1185">Reference proteome</keyword>
<protein>
    <submittedName>
        <fullName evidence="1">Uncharacterized protein</fullName>
    </submittedName>
</protein>
<accession>T1ZFG0</accession>